<dbReference type="STRING" id="49012.A0A0F7S495"/>
<gene>
    <name evidence="1" type="primary">SSCI25330.1</name>
</gene>
<name>A0A0F7S495_9BASI</name>
<dbReference type="Proteomes" id="UP000242770">
    <property type="component" value="Unassembled WGS sequence"/>
</dbReference>
<dbReference type="AlphaFoldDB" id="A0A0F7S495"/>
<evidence type="ECO:0000313" key="1">
    <source>
        <dbReference type="EMBL" id="CDW97191.1"/>
    </source>
</evidence>
<dbReference type="EMBL" id="CCFA01001340">
    <property type="protein sequence ID" value="CDW97191.1"/>
    <property type="molecule type" value="Genomic_DNA"/>
</dbReference>
<reference evidence="2" key="1">
    <citation type="submission" date="2014-06" db="EMBL/GenBank/DDBJ databases">
        <authorList>
            <person name="Berkman P.J."/>
        </authorList>
    </citation>
    <scope>NUCLEOTIDE SEQUENCE [LARGE SCALE GENOMIC DNA]</scope>
</reference>
<sequence>MGLTNLLFKAAILVLDLRDTYHALDAVKLDEIGRSERQVLVRNAQVGTKQLTTRKRMGTSKRKAAVRSALTTVLVWNLFSKVEPLCDRTIAWFV</sequence>
<organism evidence="1 2">
    <name type="scientific">Sporisorium scitamineum</name>
    <dbReference type="NCBI Taxonomy" id="49012"/>
    <lineage>
        <taxon>Eukaryota</taxon>
        <taxon>Fungi</taxon>
        <taxon>Dikarya</taxon>
        <taxon>Basidiomycota</taxon>
        <taxon>Ustilaginomycotina</taxon>
        <taxon>Ustilaginomycetes</taxon>
        <taxon>Ustilaginales</taxon>
        <taxon>Ustilaginaceae</taxon>
        <taxon>Sporisorium</taxon>
    </lineage>
</organism>
<evidence type="ECO:0000313" key="2">
    <source>
        <dbReference type="Proteomes" id="UP000242770"/>
    </source>
</evidence>
<keyword evidence="2" id="KW-1185">Reference proteome</keyword>
<accession>A0A0F7S495</accession>
<feature type="non-terminal residue" evidence="1">
    <location>
        <position position="94"/>
    </location>
</feature>
<proteinExistence type="predicted"/>
<protein>
    <submittedName>
        <fullName evidence="1">Uncharacterized protein</fullName>
    </submittedName>
</protein>